<keyword evidence="1" id="KW-0808">Transferase</keyword>
<dbReference type="InterPro" id="IPR029056">
    <property type="entry name" value="Ribokinase-like"/>
</dbReference>
<dbReference type="EMBL" id="QZCW01000005">
    <property type="protein sequence ID" value="MCW5323561.1"/>
    <property type="molecule type" value="Genomic_DNA"/>
</dbReference>
<dbReference type="PANTHER" id="PTHR10584">
    <property type="entry name" value="SUGAR KINASE"/>
    <property type="match status" value="1"/>
</dbReference>
<proteinExistence type="predicted"/>
<evidence type="ECO:0000259" key="3">
    <source>
        <dbReference type="Pfam" id="PF00294"/>
    </source>
</evidence>
<protein>
    <submittedName>
        <fullName evidence="4">Fructoselysine 6-kinase</fullName>
    </submittedName>
</protein>
<dbReference type="Pfam" id="PF00294">
    <property type="entry name" value="PfkB"/>
    <property type="match status" value="2"/>
</dbReference>
<sequence length="293" mass="30835">MTRTTDRVGARAKLVAIGDNCLDAFVNKNVLTVGGNALNVAVYWRRAGWDAGYFGAVGRDPEGDLLLTEIAAAGLDPEHVERRCGDTAVTLLCDDAGERRFLLEAFGVGAHYMPSPQRYAQAAAADWVHLGTNANPELVRRLVADAVPFSIDLSTTPLALPLDGVPLVFGSAKEPVEPLLAALRAAGARQVVLTCGRAGAYFHDGTRLRHVAAVPVEVVDTCGAGDSFIAAFLTAWHFGDGDRDADLALAQAAHAAARTCTHLGGFPQALRPLPDWFPAKYAGVIQAQAGQGG</sequence>
<dbReference type="Gene3D" id="3.40.1190.20">
    <property type="match status" value="1"/>
</dbReference>
<keyword evidence="5" id="KW-1185">Reference proteome</keyword>
<comment type="caution">
    <text evidence="4">The sequence shown here is derived from an EMBL/GenBank/DDBJ whole genome shotgun (WGS) entry which is preliminary data.</text>
</comment>
<dbReference type="PROSITE" id="PS00584">
    <property type="entry name" value="PFKB_KINASES_2"/>
    <property type="match status" value="1"/>
</dbReference>
<dbReference type="Proteomes" id="UP001208935">
    <property type="component" value="Unassembled WGS sequence"/>
</dbReference>
<evidence type="ECO:0000256" key="1">
    <source>
        <dbReference type="ARBA" id="ARBA00022679"/>
    </source>
</evidence>
<evidence type="ECO:0000313" key="5">
    <source>
        <dbReference type="Proteomes" id="UP001208935"/>
    </source>
</evidence>
<organism evidence="4 5">
    <name type="scientific">Verminephrobacter aporrectodeae subsp. tuberculatae</name>
    <dbReference type="NCBI Taxonomy" id="1110392"/>
    <lineage>
        <taxon>Bacteria</taxon>
        <taxon>Pseudomonadati</taxon>
        <taxon>Pseudomonadota</taxon>
        <taxon>Betaproteobacteria</taxon>
        <taxon>Burkholderiales</taxon>
        <taxon>Comamonadaceae</taxon>
        <taxon>Verminephrobacter</taxon>
    </lineage>
</organism>
<dbReference type="InterPro" id="IPR002173">
    <property type="entry name" value="Carboh/pur_kinase_PfkB_CS"/>
</dbReference>
<gene>
    <name evidence="4" type="ORF">D5039_21150</name>
</gene>
<evidence type="ECO:0000313" key="4">
    <source>
        <dbReference type="EMBL" id="MCW5323561.1"/>
    </source>
</evidence>
<keyword evidence="2" id="KW-0418">Kinase</keyword>
<dbReference type="RefSeq" id="WP_265283366.1">
    <property type="nucleotide sequence ID" value="NZ_QZCW01000005.1"/>
</dbReference>
<dbReference type="SUPFAM" id="SSF53613">
    <property type="entry name" value="Ribokinase-like"/>
    <property type="match status" value="1"/>
</dbReference>
<accession>A0ABT3KZ79</accession>
<dbReference type="PANTHER" id="PTHR10584:SF166">
    <property type="entry name" value="RIBOKINASE"/>
    <property type="match status" value="1"/>
</dbReference>
<reference evidence="5" key="1">
    <citation type="submission" date="2023-07" db="EMBL/GenBank/DDBJ databases">
        <title>Verminephrobacter genomes.</title>
        <authorList>
            <person name="Lund M.B."/>
        </authorList>
    </citation>
    <scope>NUCLEOTIDE SEQUENCE [LARGE SCALE GENOMIC DNA]</scope>
    <source>
        <strain evidence="5">AtM5-05</strain>
    </source>
</reference>
<evidence type="ECO:0000256" key="2">
    <source>
        <dbReference type="ARBA" id="ARBA00022777"/>
    </source>
</evidence>
<name>A0ABT3KZ79_9BURK</name>
<feature type="domain" description="Carbohydrate kinase PfkB" evidence="3">
    <location>
        <begin position="170"/>
        <end position="264"/>
    </location>
</feature>
<dbReference type="InterPro" id="IPR011611">
    <property type="entry name" value="PfkB_dom"/>
</dbReference>
<feature type="domain" description="Carbohydrate kinase PfkB" evidence="3">
    <location>
        <begin position="27"/>
        <end position="113"/>
    </location>
</feature>